<feature type="transmembrane region" description="Helical" evidence="8">
    <location>
        <begin position="12"/>
        <end position="32"/>
    </location>
</feature>
<gene>
    <name evidence="10" type="ORF">SAE02_28760</name>
</gene>
<proteinExistence type="inferred from homology"/>
<accession>A0A512DQF6</accession>
<feature type="transmembrane region" description="Helical" evidence="8">
    <location>
        <begin position="105"/>
        <end position="122"/>
    </location>
</feature>
<comment type="subcellular location">
    <subcellularLocation>
        <location evidence="8">Cell inner membrane</location>
        <topology evidence="8">Multi-pass membrane protein</topology>
    </subcellularLocation>
    <subcellularLocation>
        <location evidence="1">Cell membrane</location>
        <topology evidence="1">Multi-pass membrane protein</topology>
    </subcellularLocation>
</comment>
<feature type="transmembrane region" description="Helical" evidence="8">
    <location>
        <begin position="343"/>
        <end position="363"/>
    </location>
</feature>
<feature type="transmembrane region" description="Helical" evidence="8">
    <location>
        <begin position="249"/>
        <end position="272"/>
    </location>
</feature>
<feature type="transmembrane region" description="Helical" evidence="8">
    <location>
        <begin position="134"/>
        <end position="156"/>
    </location>
</feature>
<protein>
    <recommendedName>
        <fullName evidence="8">Bcr/CflA family efflux transporter</fullName>
    </recommendedName>
</protein>
<dbReference type="InterPro" id="IPR001958">
    <property type="entry name" value="Tet-R_TetA/multi-R_MdtG-like"/>
</dbReference>
<dbReference type="PANTHER" id="PTHR23502:SF132">
    <property type="entry name" value="POLYAMINE TRANSPORTER 2-RELATED"/>
    <property type="match status" value="1"/>
</dbReference>
<comment type="caution">
    <text evidence="10">The sequence shown here is derived from an EMBL/GenBank/DDBJ whole genome shotgun (WGS) entry which is preliminary data.</text>
</comment>
<name>A0A512DQF6_9PROT</name>
<evidence type="ECO:0000256" key="1">
    <source>
        <dbReference type="ARBA" id="ARBA00004651"/>
    </source>
</evidence>
<keyword evidence="6 8" id="KW-1133">Transmembrane helix</keyword>
<feature type="transmembrane region" description="Helical" evidence="8">
    <location>
        <begin position="76"/>
        <end position="99"/>
    </location>
</feature>
<dbReference type="CDD" id="cd17320">
    <property type="entry name" value="MFS_MdfA_MDR_like"/>
    <property type="match status" value="1"/>
</dbReference>
<dbReference type="GO" id="GO:0042910">
    <property type="term" value="F:xenobiotic transmembrane transporter activity"/>
    <property type="evidence" value="ECO:0007669"/>
    <property type="project" value="InterPro"/>
</dbReference>
<dbReference type="PANTHER" id="PTHR23502">
    <property type="entry name" value="MAJOR FACILITATOR SUPERFAMILY"/>
    <property type="match status" value="1"/>
</dbReference>
<keyword evidence="7 8" id="KW-0472">Membrane</keyword>
<evidence type="ECO:0000256" key="2">
    <source>
        <dbReference type="ARBA" id="ARBA00006236"/>
    </source>
</evidence>
<evidence type="ECO:0000259" key="9">
    <source>
        <dbReference type="PROSITE" id="PS50850"/>
    </source>
</evidence>
<feature type="transmembrane region" description="Helical" evidence="8">
    <location>
        <begin position="213"/>
        <end position="237"/>
    </location>
</feature>
<keyword evidence="3 8" id="KW-0813">Transport</keyword>
<dbReference type="RefSeq" id="WP_044432200.1">
    <property type="nucleotide sequence ID" value="NZ_BJYZ01000012.1"/>
</dbReference>
<dbReference type="SUPFAM" id="SSF103473">
    <property type="entry name" value="MFS general substrate transporter"/>
    <property type="match status" value="1"/>
</dbReference>
<dbReference type="GO" id="GO:0005886">
    <property type="term" value="C:plasma membrane"/>
    <property type="evidence" value="ECO:0007669"/>
    <property type="project" value="UniProtKB-SubCell"/>
</dbReference>
<feature type="transmembrane region" description="Helical" evidence="8">
    <location>
        <begin position="279"/>
        <end position="301"/>
    </location>
</feature>
<feature type="transmembrane region" description="Helical" evidence="8">
    <location>
        <begin position="369"/>
        <end position="389"/>
    </location>
</feature>
<dbReference type="Proteomes" id="UP000321523">
    <property type="component" value="Unassembled WGS sequence"/>
</dbReference>
<organism evidence="10 11">
    <name type="scientific">Skermanella aerolata</name>
    <dbReference type="NCBI Taxonomy" id="393310"/>
    <lineage>
        <taxon>Bacteria</taxon>
        <taxon>Pseudomonadati</taxon>
        <taxon>Pseudomonadota</taxon>
        <taxon>Alphaproteobacteria</taxon>
        <taxon>Rhodospirillales</taxon>
        <taxon>Azospirillaceae</taxon>
        <taxon>Skermanella</taxon>
    </lineage>
</organism>
<dbReference type="AlphaFoldDB" id="A0A512DQF6"/>
<evidence type="ECO:0000256" key="4">
    <source>
        <dbReference type="ARBA" id="ARBA00022475"/>
    </source>
</evidence>
<dbReference type="InterPro" id="IPR011701">
    <property type="entry name" value="MFS"/>
</dbReference>
<feature type="transmembrane region" description="Helical" evidence="8">
    <location>
        <begin position="307"/>
        <end position="331"/>
    </location>
</feature>
<feature type="transmembrane region" description="Helical" evidence="8">
    <location>
        <begin position="162"/>
        <end position="182"/>
    </location>
</feature>
<evidence type="ECO:0000313" key="10">
    <source>
        <dbReference type="EMBL" id="GEO38728.1"/>
    </source>
</evidence>
<dbReference type="NCBIfam" id="TIGR00710">
    <property type="entry name" value="efflux_Bcr_CflA"/>
    <property type="match status" value="1"/>
</dbReference>
<dbReference type="InterPro" id="IPR036259">
    <property type="entry name" value="MFS_trans_sf"/>
</dbReference>
<sequence length="407" mass="41887">MPPAAVRPPPIAILIAITAIGPLALNIFLPSLPGLVRVFHTDYGTAQLALTLYLVGIAFGQLIYGPLSDRFGRRPVLLAGLGVFVIGSLLAALAPSIGLLIGGRVVQALGGCAGMVLGRAIVRDVYERDKAASTLAYITMAMAVAPALAPAIGGFLDVWFGWQASFLFVLAFGAVVWVWCLASARETNFQRQPLPGLRGMAVGYGELLRSPVFLGYALNTAFTTAVFFAFLAGAPYIMIELLKRPASEYGALFILVSAGYALGNFIAARLAVKVGARRLVLAGSLVNLTGVLVMGGLGLAGEFSASSIFLPMCIVAAGNGLGMPNGIAAAISVNPRLAGSASGLLGFLQMSVGAVSTVAVGFLKGDDQMAMVAVMMVAVLLSLLAYGLAVSVRVRADGTVPAPGTTD</sequence>
<keyword evidence="5 8" id="KW-0812">Transmembrane</keyword>
<evidence type="ECO:0000313" key="11">
    <source>
        <dbReference type="Proteomes" id="UP000321523"/>
    </source>
</evidence>
<dbReference type="Pfam" id="PF07690">
    <property type="entry name" value="MFS_1"/>
    <property type="match status" value="1"/>
</dbReference>
<dbReference type="EMBL" id="BJYZ01000012">
    <property type="protein sequence ID" value="GEO38728.1"/>
    <property type="molecule type" value="Genomic_DNA"/>
</dbReference>
<evidence type="ECO:0000256" key="8">
    <source>
        <dbReference type="RuleBase" id="RU365088"/>
    </source>
</evidence>
<evidence type="ECO:0000256" key="5">
    <source>
        <dbReference type="ARBA" id="ARBA00022692"/>
    </source>
</evidence>
<comment type="similarity">
    <text evidence="2 8">Belongs to the major facilitator superfamily. Bcr/CmlA family.</text>
</comment>
<feature type="domain" description="Major facilitator superfamily (MFS) profile" evidence="9">
    <location>
        <begin position="10"/>
        <end position="393"/>
    </location>
</feature>
<keyword evidence="8" id="KW-0997">Cell inner membrane</keyword>
<dbReference type="GO" id="GO:1990961">
    <property type="term" value="P:xenobiotic detoxification by transmembrane export across the plasma membrane"/>
    <property type="evidence" value="ECO:0007669"/>
    <property type="project" value="InterPro"/>
</dbReference>
<evidence type="ECO:0000256" key="7">
    <source>
        <dbReference type="ARBA" id="ARBA00023136"/>
    </source>
</evidence>
<reference evidence="10 11" key="1">
    <citation type="submission" date="2019-07" db="EMBL/GenBank/DDBJ databases">
        <title>Whole genome shotgun sequence of Skermanella aerolata NBRC 106429.</title>
        <authorList>
            <person name="Hosoyama A."/>
            <person name="Uohara A."/>
            <person name="Ohji S."/>
            <person name="Ichikawa N."/>
        </authorList>
    </citation>
    <scope>NUCLEOTIDE SEQUENCE [LARGE SCALE GENOMIC DNA]</scope>
    <source>
        <strain evidence="10 11">NBRC 106429</strain>
    </source>
</reference>
<dbReference type="InterPro" id="IPR004812">
    <property type="entry name" value="Efflux_drug-R_Bcr/CmlA"/>
</dbReference>
<dbReference type="OrthoDB" id="9800416at2"/>
<keyword evidence="4" id="KW-1003">Cell membrane</keyword>
<dbReference type="Gene3D" id="1.20.1720.10">
    <property type="entry name" value="Multidrug resistance protein D"/>
    <property type="match status" value="1"/>
</dbReference>
<dbReference type="PRINTS" id="PR01035">
    <property type="entry name" value="TCRTETA"/>
</dbReference>
<feature type="transmembrane region" description="Helical" evidence="8">
    <location>
        <begin position="44"/>
        <end position="64"/>
    </location>
</feature>
<evidence type="ECO:0000256" key="6">
    <source>
        <dbReference type="ARBA" id="ARBA00022989"/>
    </source>
</evidence>
<evidence type="ECO:0000256" key="3">
    <source>
        <dbReference type="ARBA" id="ARBA00022448"/>
    </source>
</evidence>
<dbReference type="PROSITE" id="PS50850">
    <property type="entry name" value="MFS"/>
    <property type="match status" value="1"/>
</dbReference>
<dbReference type="InterPro" id="IPR020846">
    <property type="entry name" value="MFS_dom"/>
</dbReference>
<keyword evidence="11" id="KW-1185">Reference proteome</keyword>